<dbReference type="GO" id="GO:0005524">
    <property type="term" value="F:ATP binding"/>
    <property type="evidence" value="ECO:0007669"/>
    <property type="project" value="InterPro"/>
</dbReference>
<feature type="non-terminal residue" evidence="3">
    <location>
        <position position="1"/>
    </location>
</feature>
<protein>
    <recommendedName>
        <fullName evidence="2">Protein kinase domain-containing protein</fullName>
    </recommendedName>
</protein>
<comment type="caution">
    <text evidence="3">The sequence shown here is derived from an EMBL/GenBank/DDBJ whole genome shotgun (WGS) entry which is preliminary data.</text>
</comment>
<evidence type="ECO:0000313" key="3">
    <source>
        <dbReference type="EMBL" id="GIQ83021.1"/>
    </source>
</evidence>
<dbReference type="Proteomes" id="UP000265618">
    <property type="component" value="Unassembled WGS sequence"/>
</dbReference>
<feature type="compositionally biased region" description="Polar residues" evidence="1">
    <location>
        <begin position="549"/>
        <end position="562"/>
    </location>
</feature>
<dbReference type="Gene3D" id="1.10.510.10">
    <property type="entry name" value="Transferase(Phosphotransferase) domain 1"/>
    <property type="match status" value="1"/>
</dbReference>
<dbReference type="GO" id="GO:0004672">
    <property type="term" value="F:protein kinase activity"/>
    <property type="evidence" value="ECO:0007669"/>
    <property type="project" value="InterPro"/>
</dbReference>
<evidence type="ECO:0000256" key="1">
    <source>
        <dbReference type="SAM" id="MobiDB-lite"/>
    </source>
</evidence>
<feature type="compositionally biased region" description="Polar residues" evidence="1">
    <location>
        <begin position="622"/>
        <end position="635"/>
    </location>
</feature>
<dbReference type="PROSITE" id="PS50011">
    <property type="entry name" value="PROTEIN_KINASE_DOM"/>
    <property type="match status" value="1"/>
</dbReference>
<feature type="region of interest" description="Disordered" evidence="1">
    <location>
        <begin position="48"/>
        <end position="72"/>
    </location>
</feature>
<name>A0A9K3GI33_9EUKA</name>
<feature type="region of interest" description="Disordered" evidence="1">
    <location>
        <begin position="547"/>
        <end position="670"/>
    </location>
</feature>
<evidence type="ECO:0000259" key="2">
    <source>
        <dbReference type="PROSITE" id="PS50011"/>
    </source>
</evidence>
<accession>A0A9K3GI33</accession>
<keyword evidence="4" id="KW-1185">Reference proteome</keyword>
<feature type="region of interest" description="Disordered" evidence="1">
    <location>
        <begin position="297"/>
        <end position="328"/>
    </location>
</feature>
<feature type="compositionally biased region" description="Basic and acidic residues" evidence="1">
    <location>
        <begin position="297"/>
        <end position="311"/>
    </location>
</feature>
<dbReference type="OrthoDB" id="79687at2759"/>
<proteinExistence type="predicted"/>
<dbReference type="PANTHER" id="PTHR12984">
    <property type="entry name" value="SCY1-RELATED S/T PROTEIN KINASE-LIKE"/>
    <property type="match status" value="1"/>
</dbReference>
<dbReference type="PANTHER" id="PTHR12984:SF6">
    <property type="entry name" value="SCY1-LIKE PROTEIN 2"/>
    <property type="match status" value="1"/>
</dbReference>
<feature type="compositionally biased region" description="Polar residues" evidence="1">
    <location>
        <begin position="585"/>
        <end position="595"/>
    </location>
</feature>
<dbReference type="InterPro" id="IPR051177">
    <property type="entry name" value="CIK-Related_Protein"/>
</dbReference>
<dbReference type="EMBL" id="BDIP01000898">
    <property type="protein sequence ID" value="GIQ83021.1"/>
    <property type="molecule type" value="Genomic_DNA"/>
</dbReference>
<dbReference type="AlphaFoldDB" id="A0A9K3GI33"/>
<dbReference type="SUPFAM" id="SSF56112">
    <property type="entry name" value="Protein kinase-like (PK-like)"/>
    <property type="match status" value="1"/>
</dbReference>
<reference evidence="3 4" key="1">
    <citation type="journal article" date="2018" name="PLoS ONE">
        <title>The draft genome of Kipferlia bialata reveals reductive genome evolution in fornicate parasites.</title>
        <authorList>
            <person name="Tanifuji G."/>
            <person name="Takabayashi S."/>
            <person name="Kume K."/>
            <person name="Takagi M."/>
            <person name="Nakayama T."/>
            <person name="Kamikawa R."/>
            <person name="Inagaki Y."/>
            <person name="Hashimoto T."/>
        </authorList>
    </citation>
    <scope>NUCLEOTIDE SEQUENCE [LARGE SCALE GENOMIC DNA]</scope>
    <source>
        <strain evidence="3">NY0173</strain>
    </source>
</reference>
<gene>
    <name evidence="3" type="ORF">KIPB_004266</name>
</gene>
<dbReference type="InterPro" id="IPR011009">
    <property type="entry name" value="Kinase-like_dom_sf"/>
</dbReference>
<organism evidence="3 4">
    <name type="scientific">Kipferlia bialata</name>
    <dbReference type="NCBI Taxonomy" id="797122"/>
    <lineage>
        <taxon>Eukaryota</taxon>
        <taxon>Metamonada</taxon>
        <taxon>Carpediemonas-like organisms</taxon>
        <taxon>Kipferlia</taxon>
    </lineage>
</organism>
<sequence length="759" mass="81722">GHVHLNLTPASVCMCEGGAWKLGGFCFQSTVAAKNDSAHLERFDVLAPHQQEREREAQKDERERQDKEDGIHERSEMLAATCLPIAPPMRYLAPECIVSQAAGISSDIYALTLMLLNLFSVEAPLRPPRRPGCEECPSDPQDVISAAQRGLGIGVPATGTLDSLSDYRSAIIQLHTRLARDTAPPALEGLAEVLSRMLGRDAAERPLASRLLLDETLINNTTRVVRVCASLPHVELEERRGRLREELPRLLAETEVDATTLRLSVLPNIRDSIADLRLNDVSLPVYCTCLRQLVERTEREREENPEPKAEAESDEEGEREGEGEKGKHGLWSEGDFIGEWVQPVVALAEGARPPLLQSVLKHALDILIMTGHEDTALACALLGVKGGLGGVAVETDALRALSMHVGQWSLDNLHKSILPAVLEYSLSDVSRLRNGLVCLSKISRVAEDRVVASHVTPAIGRIAALAVKTRPTALACLSLMRSLCKGEDVRTTALFVLPPLLTHFVYAEDVLQPRELEAVLETVADAMEALVDTRRTELDDQIHALVNKPQGQDSPASVTPAIQTPDGPALHQIHRPPTSVRKAPVSSTLQPTPARQSDRVAELPPPGSVSNPMADLDAILSMGTTSAPTTQSRPSAPSRPVSDVSVREARAPTPSVVPDTVEAPPATKTKGHAISMSTAFGDVTMTGDQAKQAARAALSAGRAGVAMGVSAANTHTHSHAPAQSDTNQLNDEFGDFMSAPSPTQQQPTTQDAFARIFDM</sequence>
<feature type="domain" description="Protein kinase" evidence="2">
    <location>
        <begin position="1"/>
        <end position="217"/>
    </location>
</feature>
<dbReference type="InterPro" id="IPR000719">
    <property type="entry name" value="Prot_kinase_dom"/>
</dbReference>
<evidence type="ECO:0000313" key="4">
    <source>
        <dbReference type="Proteomes" id="UP000265618"/>
    </source>
</evidence>